<comment type="caution">
    <text evidence="2">The sequence shown here is derived from an EMBL/GenBank/DDBJ whole genome shotgun (WGS) entry which is preliminary data.</text>
</comment>
<proteinExistence type="predicted"/>
<organism evidence="2">
    <name type="scientific">human gut metagenome</name>
    <dbReference type="NCBI Taxonomy" id="408170"/>
    <lineage>
        <taxon>unclassified sequences</taxon>
        <taxon>metagenomes</taxon>
        <taxon>organismal metagenomes</taxon>
    </lineage>
</organism>
<name>K1SDU7_9ZZZZ</name>
<keyword evidence="1" id="KW-0812">Transmembrane</keyword>
<accession>K1SDU7</accession>
<gene>
    <name evidence="2" type="ORF">OBE_11428</name>
</gene>
<evidence type="ECO:0000256" key="1">
    <source>
        <dbReference type="SAM" id="Phobius"/>
    </source>
</evidence>
<sequence>IGLSGGVLATVFNSLAGGFVPDDANIVTRLLIMTPILLIGHGINLFMSTISSFVHPMRLTFVEFYKNAGFEMSMRTFNPLRKMDQAENQ</sequence>
<evidence type="ECO:0000313" key="2">
    <source>
        <dbReference type="EMBL" id="EKC55713.1"/>
    </source>
</evidence>
<feature type="non-terminal residue" evidence="2">
    <location>
        <position position="1"/>
    </location>
</feature>
<dbReference type="AlphaFoldDB" id="K1SDU7"/>
<keyword evidence="1" id="KW-1133">Transmembrane helix</keyword>
<reference evidence="2" key="1">
    <citation type="journal article" date="2013" name="Environ. Microbiol.">
        <title>Microbiota from the distal guts of lean and obese adolescents exhibit partial functional redundancy besides clear differences in community structure.</title>
        <authorList>
            <person name="Ferrer M."/>
            <person name="Ruiz A."/>
            <person name="Lanza F."/>
            <person name="Haange S.B."/>
            <person name="Oberbach A."/>
            <person name="Till H."/>
            <person name="Bargiela R."/>
            <person name="Campoy C."/>
            <person name="Segura M.T."/>
            <person name="Richter M."/>
            <person name="von Bergen M."/>
            <person name="Seifert J."/>
            <person name="Suarez A."/>
        </authorList>
    </citation>
    <scope>NUCLEOTIDE SEQUENCE</scope>
</reference>
<protein>
    <submittedName>
        <fullName evidence="2">V-type ATP synthase subunit I</fullName>
    </submittedName>
</protein>
<feature type="transmembrane region" description="Helical" evidence="1">
    <location>
        <begin position="26"/>
        <end position="47"/>
    </location>
</feature>
<keyword evidence="1" id="KW-0472">Membrane</keyword>
<dbReference type="EMBL" id="AJWZ01007870">
    <property type="protein sequence ID" value="EKC55713.1"/>
    <property type="molecule type" value="Genomic_DNA"/>
</dbReference>